<feature type="region of interest" description="Disordered" evidence="1">
    <location>
        <begin position="1"/>
        <end position="44"/>
    </location>
</feature>
<evidence type="ECO:0000313" key="2">
    <source>
        <dbReference type="EMBL" id="PRP93720.1"/>
    </source>
</evidence>
<dbReference type="PANTHER" id="PTHR40050:SF1">
    <property type="entry name" value="INNER SPORE COAT PROTEIN H"/>
    <property type="match status" value="1"/>
</dbReference>
<organism evidence="2 3">
    <name type="scientific">Enhygromyxa salina</name>
    <dbReference type="NCBI Taxonomy" id="215803"/>
    <lineage>
        <taxon>Bacteria</taxon>
        <taxon>Pseudomonadati</taxon>
        <taxon>Myxococcota</taxon>
        <taxon>Polyangia</taxon>
        <taxon>Nannocystales</taxon>
        <taxon>Nannocystaceae</taxon>
        <taxon>Enhygromyxa</taxon>
    </lineage>
</organism>
<reference evidence="2 3" key="1">
    <citation type="submission" date="2018-03" db="EMBL/GenBank/DDBJ databases">
        <title>Draft Genome Sequences of the Obligatory Marine Myxobacteria Enhygromyxa salina SWB007.</title>
        <authorList>
            <person name="Poehlein A."/>
            <person name="Moghaddam J.A."/>
            <person name="Harms H."/>
            <person name="Alanjari M."/>
            <person name="Koenig G.M."/>
            <person name="Daniel R."/>
            <person name="Schaeberle T.F."/>
        </authorList>
    </citation>
    <scope>NUCLEOTIDE SEQUENCE [LARGE SCALE GENOMIC DNA]</scope>
    <source>
        <strain evidence="2 3">SWB007</strain>
    </source>
</reference>
<keyword evidence="2" id="KW-0167">Capsid protein</keyword>
<dbReference type="AlphaFoldDB" id="A0A2S9XLW7"/>
<accession>A0A2S9XLW7</accession>
<protein>
    <submittedName>
        <fullName evidence="2">Inner spore coat protein H</fullName>
    </submittedName>
</protein>
<sequence>MLSSASWACAEKPADVDILRAGDATPEPSEPDDPNEQIPPPDEEGCHAIYAQDLLPTFELTIDEDTWDDLEWEWEHGEKQKDKGKDPTPYHSLTEFRYGDIVITDAEIRLRGNPKSWENSPDKMQLHIAFDRVDKGGRFLGLESVALESSHMNRHMLRDRLALSIIRDMGVIAACANSVRVDVNGEYYGLYTNLEKFNEVFLERVFEDPTGDLWDRHSWELKTNKKTSNSDRIEALADVEDLEELETYLDVAQALKVYAAEAIIPDSDGCWAGGMNYFFYDDPISGKFKLIPWDMDSTFDRFNDGKNGEYPDNPDPVVWHKEERYHGRIWYEIALEDEDWFWYYIDAIKTQVEAAYDVEVLHEKIATWTDQIKESVLEDDNKPFSNSKYLDEIEDLEDFVEARAEWLDEWLECWEDGGQPDNKGYCDD</sequence>
<evidence type="ECO:0000256" key="1">
    <source>
        <dbReference type="SAM" id="MobiDB-lite"/>
    </source>
</evidence>
<proteinExistence type="predicted"/>
<dbReference type="InterPro" id="IPR014867">
    <property type="entry name" value="Spore_coat_CotH_CotH2/3/7"/>
</dbReference>
<dbReference type="Proteomes" id="UP000238823">
    <property type="component" value="Unassembled WGS sequence"/>
</dbReference>
<gene>
    <name evidence="2" type="primary">cotH_7</name>
    <name evidence="2" type="ORF">ENSA7_81480</name>
</gene>
<keyword evidence="2" id="KW-0946">Virion</keyword>
<dbReference type="RefSeq" id="WP_181234625.1">
    <property type="nucleotide sequence ID" value="NZ_PVNL01000147.1"/>
</dbReference>
<name>A0A2S9XLW7_9BACT</name>
<dbReference type="Pfam" id="PF08757">
    <property type="entry name" value="CotH"/>
    <property type="match status" value="1"/>
</dbReference>
<dbReference type="PANTHER" id="PTHR40050">
    <property type="entry name" value="INNER SPORE COAT PROTEIN H"/>
    <property type="match status" value="1"/>
</dbReference>
<comment type="caution">
    <text evidence="2">The sequence shown here is derived from an EMBL/GenBank/DDBJ whole genome shotgun (WGS) entry which is preliminary data.</text>
</comment>
<evidence type="ECO:0000313" key="3">
    <source>
        <dbReference type="Proteomes" id="UP000238823"/>
    </source>
</evidence>
<dbReference type="EMBL" id="PVNL01000147">
    <property type="protein sequence ID" value="PRP93720.1"/>
    <property type="molecule type" value="Genomic_DNA"/>
</dbReference>